<evidence type="ECO:0000313" key="1">
    <source>
        <dbReference type="EMBL" id="KAJ8005833.1"/>
    </source>
</evidence>
<accession>A0ACC2GQ46</accession>
<dbReference type="Proteomes" id="UP001157502">
    <property type="component" value="Chromosome 10"/>
</dbReference>
<protein>
    <submittedName>
        <fullName evidence="1">Uncharacterized protein</fullName>
    </submittedName>
</protein>
<name>A0ACC2GQ46_DALPE</name>
<evidence type="ECO:0000313" key="2">
    <source>
        <dbReference type="Proteomes" id="UP001157502"/>
    </source>
</evidence>
<keyword evidence="2" id="KW-1185">Reference proteome</keyword>
<comment type="caution">
    <text evidence="1">The sequence shown here is derived from an EMBL/GenBank/DDBJ whole genome shotgun (WGS) entry which is preliminary data.</text>
</comment>
<gene>
    <name evidence="1" type="ORF">DPEC_G00121980</name>
</gene>
<organism evidence="1 2">
    <name type="scientific">Dallia pectoralis</name>
    <name type="common">Alaska blackfish</name>
    <dbReference type="NCBI Taxonomy" id="75939"/>
    <lineage>
        <taxon>Eukaryota</taxon>
        <taxon>Metazoa</taxon>
        <taxon>Chordata</taxon>
        <taxon>Craniata</taxon>
        <taxon>Vertebrata</taxon>
        <taxon>Euteleostomi</taxon>
        <taxon>Actinopterygii</taxon>
        <taxon>Neopterygii</taxon>
        <taxon>Teleostei</taxon>
        <taxon>Protacanthopterygii</taxon>
        <taxon>Esociformes</taxon>
        <taxon>Umbridae</taxon>
        <taxon>Dallia</taxon>
    </lineage>
</organism>
<proteinExistence type="predicted"/>
<feature type="non-terminal residue" evidence="1">
    <location>
        <position position="1372"/>
    </location>
</feature>
<sequence length="1372" mass="148900">MLFQQTPVLQTVFYSLICVNPLCDQCNVVPLTYRRPAVPPPPPPGTPTRHPVQKTVSDAGSVDGPRRGGQMETGSHDRFEEDTLLSLELTNGATPHHSDTYEEGGADPGPQMEPQQSGSVPPGQGWVTGHEKASQQQLPCSGWSSTGRNPGKPVNEADMEDARNLVAFSASVGMGSQPLHPEPQSQTAQLFEKFTEEMGIAERAPAQARLQVPEGGKPTEDMNTLRTALNQARHGHKPPNCDCEGPECPDYLEWLEKRIKQVGTVEKKDNTTTCSKMVAETPPHQQPTQPQPHHHAYPPGNGSNQHPHQHGRQPGSVPFSPAPIPCSPQVLSIAKEKNISLQAAIAIEALTQLSAPVPHMSIPPAHQHPTPHPQHGTRPVPSSADTFAYSSSSRSQSVPPGLFPQAQQSPVSWEQQHRPQSQGQPAHASPLPGAPQVCSSHPQSQQWQQGPGGAPEQRNQWMMTNSDSQQRPLLAAPSSGGRSAGDPMSELKQLLGDCSVKYTNGPFRMPVPHHHIKQEPGGPRIKQEVDSGDYQSSACASIAGHYSLINGQQQHPGYPGPPLSPATHTALQQHLHHRRNLFHNTGGLPGLCPSRPAQVCQNLRKWWPQQMGPDGLPVMAIKQESKEPKRRKSSTGVSPIIKQQSVGGMLPQSGFKSKPIVIKKTKQKASLPTFLPQSQISVQKRSPLTQNASVPPAGVHPSSLPFATLPPIGPTQAVAGLPAPAQSQVSILSSTAASISTPAFSVNTPAMSTQPLLAALASSGDAIATQTSTTSQSIPGLSSLDPKFEELIRQFEAEFGDNASLAADPCSQVQSQPRDQVPSAQPSVTESQPHVNSGQARPASPSASTRSSSPGPSAPTAATTADQEAEVTKQTDGVSKAASNSTPQPSTERPAEELHEEVQQQQILPDPFTMLSAHSPSTVPKRMKIETNGNVTVLSTTGLFSEGDDSTPTKDRFPLNPSLKGFLESPLRYLDTPTKNLLDTPAKDLQAEFPTCDCVEQILEKDEGPYYNHLGSGPSVASIRELMESRYGEKGDAIRIEKVVYTGREGKSSQGCPIAKWVIRRESKKEKLLCLVRPRAGHHCANTVIIILIMAWEGVPQALGDKLYRDVSDTLTKFGNTTSRRCGLNDDRTCACQGKDPDLCGASFSFGCSWSMYFNGCKYARSKTPRKFRLAGDHPQEEDLLRDDFQDLATELAPLYKRLAPQAYSNQCKNETTAADCRLGLKEGRPFSGVTACMDFCAHAHKDQHNLYNGCTVVCTLTKEDNRRVGEIPEDEQLHVLPLYKASTTDEFGSEEGQRRKISTGAIQVLNNFRREVRKLPEPAKSCRQRRLDAKNRASEKKKGKQQFPTETPEKTVIKMEVRHTGSPVRQH</sequence>
<dbReference type="EMBL" id="CM055737">
    <property type="protein sequence ID" value="KAJ8005833.1"/>
    <property type="molecule type" value="Genomic_DNA"/>
</dbReference>
<reference evidence="1" key="1">
    <citation type="submission" date="2021-05" db="EMBL/GenBank/DDBJ databases">
        <authorList>
            <person name="Pan Q."/>
            <person name="Jouanno E."/>
            <person name="Zahm M."/>
            <person name="Klopp C."/>
            <person name="Cabau C."/>
            <person name="Louis A."/>
            <person name="Berthelot C."/>
            <person name="Parey E."/>
            <person name="Roest Crollius H."/>
            <person name="Montfort J."/>
            <person name="Robinson-Rechavi M."/>
            <person name="Bouchez O."/>
            <person name="Lampietro C."/>
            <person name="Lopez Roques C."/>
            <person name="Donnadieu C."/>
            <person name="Postlethwait J."/>
            <person name="Bobe J."/>
            <person name="Dillon D."/>
            <person name="Chandos A."/>
            <person name="von Hippel F."/>
            <person name="Guiguen Y."/>
        </authorList>
    </citation>
    <scope>NUCLEOTIDE SEQUENCE</scope>
    <source>
        <strain evidence="1">YG-Jan2019</strain>
    </source>
</reference>